<sequence>MVNITINNHFGDKEPATLSLTNISDDITVSSICILVENQFKCMKPGYHDEREPEEKFVLYCGHQELQNSSQLSEYNSVGLHELTFYLYERRSINVTVHLIKYIQCCGIYFSPVWGKLFAKKLTFKILDHHNLLKLKIILLGYLDGYTTRQGEKLTPETVRLVHKRYLLEDDLQQIKDINGGNDLSLTLLMPLKYAVRPDTSLSGRKLDSARCDKGDSCATTNAQGMCHLTIAEQKMEESLQSVQSAQNEVTAVMYAQGGDSSNTTTA</sequence>
<dbReference type="Proteomes" id="UP001057455">
    <property type="component" value="Unassembled WGS sequence"/>
</dbReference>
<gene>
    <name evidence="1" type="ORF">BaOVIS_005850</name>
</gene>
<accession>A0A9W5T9E7</accession>
<keyword evidence="2" id="KW-1185">Reference proteome</keyword>
<organism evidence="1 2">
    <name type="scientific">Babesia ovis</name>
    <dbReference type="NCBI Taxonomy" id="5869"/>
    <lineage>
        <taxon>Eukaryota</taxon>
        <taxon>Sar</taxon>
        <taxon>Alveolata</taxon>
        <taxon>Apicomplexa</taxon>
        <taxon>Aconoidasida</taxon>
        <taxon>Piroplasmida</taxon>
        <taxon>Babesiidae</taxon>
        <taxon>Babesia</taxon>
    </lineage>
</organism>
<name>A0A9W5T9E7_BABOV</name>
<evidence type="ECO:0000313" key="1">
    <source>
        <dbReference type="EMBL" id="GFE53181.1"/>
    </source>
</evidence>
<comment type="caution">
    <text evidence="1">The sequence shown here is derived from an EMBL/GenBank/DDBJ whole genome shotgun (WGS) entry which is preliminary data.</text>
</comment>
<dbReference type="OrthoDB" id="364683at2759"/>
<proteinExistence type="predicted"/>
<dbReference type="EMBL" id="BLIY01000006">
    <property type="protein sequence ID" value="GFE53181.1"/>
    <property type="molecule type" value="Genomic_DNA"/>
</dbReference>
<protein>
    <submittedName>
        <fullName evidence="1">Ubiquitin, putative</fullName>
    </submittedName>
</protein>
<evidence type="ECO:0000313" key="2">
    <source>
        <dbReference type="Proteomes" id="UP001057455"/>
    </source>
</evidence>
<dbReference type="AlphaFoldDB" id="A0A9W5T9E7"/>
<reference evidence="1" key="1">
    <citation type="submission" date="2019-12" db="EMBL/GenBank/DDBJ databases">
        <title>Genome sequence of Babesia ovis.</title>
        <authorList>
            <person name="Yamagishi J."/>
            <person name="Sevinc F."/>
            <person name="Xuan X."/>
        </authorList>
    </citation>
    <scope>NUCLEOTIDE SEQUENCE</scope>
    <source>
        <strain evidence="1">Selcuk</strain>
    </source>
</reference>